<dbReference type="InterPro" id="IPR019786">
    <property type="entry name" value="Zinc_finger_PHD-type_CS"/>
</dbReference>
<dbReference type="InterPro" id="IPR001965">
    <property type="entry name" value="Znf_PHD"/>
</dbReference>
<keyword evidence="10" id="KW-1185">Reference proteome</keyword>
<comment type="caution">
    <text evidence="9">The sequence shown here is derived from an EMBL/GenBank/DDBJ whole genome shotgun (WGS) entry which is preliminary data.</text>
</comment>
<dbReference type="SMART" id="SM00249">
    <property type="entry name" value="PHD"/>
    <property type="match status" value="1"/>
</dbReference>
<dbReference type="CDD" id="cd15489">
    <property type="entry name" value="PHD_SF"/>
    <property type="match status" value="1"/>
</dbReference>
<feature type="region of interest" description="Disordered" evidence="7">
    <location>
        <begin position="30"/>
        <end position="70"/>
    </location>
</feature>
<dbReference type="EMBL" id="JAUEPO010000005">
    <property type="protein sequence ID" value="KAK3320962.1"/>
    <property type="molecule type" value="Genomic_DNA"/>
</dbReference>
<reference evidence="9" key="1">
    <citation type="journal article" date="2023" name="Mol. Phylogenet. Evol.">
        <title>Genome-scale phylogeny and comparative genomics of the fungal order Sordariales.</title>
        <authorList>
            <person name="Hensen N."/>
            <person name="Bonometti L."/>
            <person name="Westerberg I."/>
            <person name="Brannstrom I.O."/>
            <person name="Guillou S."/>
            <person name="Cros-Aarteil S."/>
            <person name="Calhoun S."/>
            <person name="Haridas S."/>
            <person name="Kuo A."/>
            <person name="Mondo S."/>
            <person name="Pangilinan J."/>
            <person name="Riley R."/>
            <person name="LaButti K."/>
            <person name="Andreopoulos B."/>
            <person name="Lipzen A."/>
            <person name="Chen C."/>
            <person name="Yan M."/>
            <person name="Daum C."/>
            <person name="Ng V."/>
            <person name="Clum A."/>
            <person name="Steindorff A."/>
            <person name="Ohm R.A."/>
            <person name="Martin F."/>
            <person name="Silar P."/>
            <person name="Natvig D.O."/>
            <person name="Lalanne C."/>
            <person name="Gautier V."/>
            <person name="Ament-Velasquez S.L."/>
            <person name="Kruys A."/>
            <person name="Hutchinson M.I."/>
            <person name="Powell A.J."/>
            <person name="Barry K."/>
            <person name="Miller A.N."/>
            <person name="Grigoriev I.V."/>
            <person name="Debuchy R."/>
            <person name="Gladieux P."/>
            <person name="Hiltunen Thoren M."/>
            <person name="Johannesson H."/>
        </authorList>
    </citation>
    <scope>NUCLEOTIDE SEQUENCE</scope>
    <source>
        <strain evidence="9">SMH4131-1</strain>
    </source>
</reference>
<sequence length="724" mass="82235">MTVATRHNRRLPFLHRNWIKVTNHWNEKMVAKTSSRRPRDSGDKFAAAEEEQCQHPSKRRRVKQENDYDGAPFLPGDAQRSLRLEILKISHKDSPRLRNGIMNGVVPPVVTQIRARCRITICTVKAGEQIVLHVDSQLCDIKIYKNPTGSSPLARVVDIKPFTIPEDKIYLERDDDAVFGLASSYTVFVELESAGDPKWPPIHLVSLSDQDAFCTLPARQWVLSASIPDIFNSRHRKTIRIGVKNRPQQEILTNFIMDVDVRWLTSISSQAREHQKDIKSSITVFDPFEPIVPLPNGNANGIEVINALITPDSTNGINGHHSIPLVNGEMDSSIDAHPYGIAVEHPDELAEGEITPTRSRRARPDINYNVKHLWNKASKKETKKPRKSNDEQGHMYDHVITYILPPEQVQTDRLSCLVCGAENDRINQLRVHYGSHPQYEFDISMGSKGGYVVTVTPSPENTDDPLRPKVYQLGLPVKPLDLDRYAEGDYSWVHSRLGPDNGIEIGEKPQLIKPFQKRPVQRTQKKVYVPNIKQPLFDALSKVQLVPGTEVRQNPIDDTWLLLKHRDNLQDFLDVTPAEKEYMKEWDAFILKKHLSSEQYLPRELLKFVKEKAPWIVARRSRAEEFSKHMSMLLARQAISDATIVEVTHRLNEARALKLPEEVKPAPTPRRAGGCTACGEPVPVPSMLICANKQCKKRLYHATCVENPQEAAEKGRDWRCSSCS</sequence>
<dbReference type="InterPro" id="IPR013083">
    <property type="entry name" value="Znf_RING/FYVE/PHD"/>
</dbReference>
<evidence type="ECO:0000256" key="4">
    <source>
        <dbReference type="ARBA" id="ARBA00022833"/>
    </source>
</evidence>
<dbReference type="GO" id="GO:0008270">
    <property type="term" value="F:zinc ion binding"/>
    <property type="evidence" value="ECO:0007669"/>
    <property type="project" value="UniProtKB-KW"/>
</dbReference>
<comment type="similarity">
    <text evidence="1">Belongs to the VEFS (VRN2-EMF2-FIS2-SU(Z)12) family.</text>
</comment>
<dbReference type="PANTHER" id="PTHR22597:SF0">
    <property type="entry name" value="POLYCOMB PROTEIN SUZ12"/>
    <property type="match status" value="1"/>
</dbReference>
<dbReference type="GO" id="GO:0016586">
    <property type="term" value="C:RSC-type complex"/>
    <property type="evidence" value="ECO:0007669"/>
    <property type="project" value="TreeGrafter"/>
</dbReference>
<gene>
    <name evidence="9" type="ORF">B0T19DRAFT_254103</name>
</gene>
<dbReference type="CDD" id="cd21552">
    <property type="entry name" value="VEFS-box_ctSUZ12-like"/>
    <property type="match status" value="1"/>
</dbReference>
<evidence type="ECO:0000313" key="10">
    <source>
        <dbReference type="Proteomes" id="UP001286456"/>
    </source>
</evidence>
<feature type="domain" description="Zinc finger PHD-type" evidence="8">
    <location>
        <begin position="674"/>
        <end position="724"/>
    </location>
</feature>
<keyword evidence="2" id="KW-0479">Metal-binding</keyword>
<name>A0AAE0I9B2_9PEZI</name>
<evidence type="ECO:0000256" key="7">
    <source>
        <dbReference type="SAM" id="MobiDB-lite"/>
    </source>
</evidence>
<evidence type="ECO:0000256" key="5">
    <source>
        <dbReference type="ARBA" id="ARBA00023015"/>
    </source>
</evidence>
<feature type="compositionally biased region" description="Basic and acidic residues" evidence="7">
    <location>
        <begin position="37"/>
        <end position="47"/>
    </location>
</feature>
<keyword evidence="3" id="KW-0863">Zinc-finger</keyword>
<evidence type="ECO:0000313" key="9">
    <source>
        <dbReference type="EMBL" id="KAK3320962.1"/>
    </source>
</evidence>
<protein>
    <recommendedName>
        <fullName evidence="8">Zinc finger PHD-type domain-containing protein</fullName>
    </recommendedName>
</protein>
<proteinExistence type="inferred from homology"/>
<dbReference type="PANTHER" id="PTHR22597">
    <property type="entry name" value="POLYCOMB GROUP PROTEIN"/>
    <property type="match status" value="1"/>
</dbReference>
<dbReference type="PROSITE" id="PS01359">
    <property type="entry name" value="ZF_PHD_1"/>
    <property type="match status" value="1"/>
</dbReference>
<dbReference type="Gene3D" id="3.30.40.10">
    <property type="entry name" value="Zinc/RING finger domain, C3HC4 (zinc finger)"/>
    <property type="match status" value="1"/>
</dbReference>
<organism evidence="9 10">
    <name type="scientific">Cercophora scortea</name>
    <dbReference type="NCBI Taxonomy" id="314031"/>
    <lineage>
        <taxon>Eukaryota</taxon>
        <taxon>Fungi</taxon>
        <taxon>Dikarya</taxon>
        <taxon>Ascomycota</taxon>
        <taxon>Pezizomycotina</taxon>
        <taxon>Sordariomycetes</taxon>
        <taxon>Sordariomycetidae</taxon>
        <taxon>Sordariales</taxon>
        <taxon>Lasiosphaeriaceae</taxon>
        <taxon>Cercophora</taxon>
    </lineage>
</organism>
<evidence type="ECO:0000256" key="2">
    <source>
        <dbReference type="ARBA" id="ARBA00022723"/>
    </source>
</evidence>
<dbReference type="InterPro" id="IPR011011">
    <property type="entry name" value="Znf_FYVE_PHD"/>
</dbReference>
<dbReference type="Pfam" id="PF09733">
    <property type="entry name" value="VEFS-Box"/>
    <property type="match status" value="1"/>
</dbReference>
<evidence type="ECO:0000259" key="8">
    <source>
        <dbReference type="SMART" id="SM00249"/>
    </source>
</evidence>
<dbReference type="SUPFAM" id="SSF57903">
    <property type="entry name" value="FYVE/PHD zinc finger"/>
    <property type="match status" value="1"/>
</dbReference>
<dbReference type="Proteomes" id="UP001286456">
    <property type="component" value="Unassembled WGS sequence"/>
</dbReference>
<dbReference type="GO" id="GO:0031490">
    <property type="term" value="F:chromatin DNA binding"/>
    <property type="evidence" value="ECO:0007669"/>
    <property type="project" value="TreeGrafter"/>
</dbReference>
<keyword evidence="5" id="KW-0805">Transcription regulation</keyword>
<reference evidence="9" key="2">
    <citation type="submission" date="2023-06" db="EMBL/GenBank/DDBJ databases">
        <authorList>
            <consortium name="Lawrence Berkeley National Laboratory"/>
            <person name="Haridas S."/>
            <person name="Hensen N."/>
            <person name="Bonometti L."/>
            <person name="Westerberg I."/>
            <person name="Brannstrom I.O."/>
            <person name="Guillou S."/>
            <person name="Cros-Aarteil S."/>
            <person name="Calhoun S."/>
            <person name="Kuo A."/>
            <person name="Mondo S."/>
            <person name="Pangilinan J."/>
            <person name="Riley R."/>
            <person name="Labutti K."/>
            <person name="Andreopoulos B."/>
            <person name="Lipzen A."/>
            <person name="Chen C."/>
            <person name="Yanf M."/>
            <person name="Daum C."/>
            <person name="Ng V."/>
            <person name="Clum A."/>
            <person name="Steindorff A."/>
            <person name="Ohm R."/>
            <person name="Martin F."/>
            <person name="Silar P."/>
            <person name="Natvig D."/>
            <person name="Lalanne C."/>
            <person name="Gautier V."/>
            <person name="Ament-Velasquez S.L."/>
            <person name="Kruys A."/>
            <person name="Hutchinson M.I."/>
            <person name="Powell A.J."/>
            <person name="Barry K."/>
            <person name="Miller A.N."/>
            <person name="Grigoriev I.V."/>
            <person name="Debuchy R."/>
            <person name="Gladieux P."/>
            <person name="Thoren M.H."/>
            <person name="Johannesson H."/>
        </authorList>
    </citation>
    <scope>NUCLEOTIDE SEQUENCE</scope>
    <source>
        <strain evidence="9">SMH4131-1</strain>
    </source>
</reference>
<dbReference type="InterPro" id="IPR019135">
    <property type="entry name" value="Polycomb_protein_VEFS-Box"/>
</dbReference>
<keyword evidence="6" id="KW-0804">Transcription</keyword>
<accession>A0AAE0I9B2</accession>
<evidence type="ECO:0000256" key="3">
    <source>
        <dbReference type="ARBA" id="ARBA00022771"/>
    </source>
</evidence>
<evidence type="ECO:0000256" key="6">
    <source>
        <dbReference type="ARBA" id="ARBA00023163"/>
    </source>
</evidence>
<evidence type="ECO:0000256" key="1">
    <source>
        <dbReference type="ARBA" id="ARBA00007416"/>
    </source>
</evidence>
<keyword evidence="4" id="KW-0862">Zinc</keyword>
<dbReference type="AlphaFoldDB" id="A0AAE0I9B2"/>